<reference evidence="3 4" key="1">
    <citation type="journal article" date="2011" name="J. Bacteriol.">
        <title>Draft genome sequence of the thermoalkaliphilic Caldalkalibacillus thermarum strain TA2.A1.</title>
        <authorList>
            <person name="Kalamorz F."/>
            <person name="Keis S."/>
            <person name="McMillan D.G."/>
            <person name="Olsson K."/>
            <person name="Stanton J.A."/>
            <person name="Stockwell P."/>
            <person name="Black M.A."/>
            <person name="Klingeman D.M."/>
            <person name="Land M.L."/>
            <person name="Han C.S."/>
            <person name="Martin S.L."/>
            <person name="Becher S.A."/>
            <person name="Peddie C.J."/>
            <person name="Morgan H.W."/>
            <person name="Matthies D."/>
            <person name="Preiss L."/>
            <person name="Meier T."/>
            <person name="Brown S.D."/>
            <person name="Cook G.M."/>
        </authorList>
    </citation>
    <scope>NUCLEOTIDE SEQUENCE [LARGE SCALE GENOMIC DNA]</scope>
    <source>
        <strain evidence="3 4">TA2.A1</strain>
    </source>
</reference>
<feature type="domain" description="Calcineurin-like phosphoesterase" evidence="2">
    <location>
        <begin position="3"/>
        <end position="198"/>
    </location>
</feature>
<dbReference type="EMBL" id="AFCE01000093">
    <property type="protein sequence ID" value="EGL83631.1"/>
    <property type="molecule type" value="Genomic_DNA"/>
</dbReference>
<dbReference type="eggNOG" id="COG0639">
    <property type="taxonomic scope" value="Bacteria"/>
</dbReference>
<dbReference type="PIRSF" id="PIRSF000883">
    <property type="entry name" value="Pesterase_MJ0912"/>
    <property type="match status" value="1"/>
</dbReference>
<dbReference type="Proteomes" id="UP000010716">
    <property type="component" value="Unassembled WGS sequence"/>
</dbReference>
<dbReference type="InterPro" id="IPR029052">
    <property type="entry name" value="Metallo-depent_PP-like"/>
</dbReference>
<comment type="caution">
    <text evidence="3">The sequence shown here is derived from an EMBL/GenBank/DDBJ whole genome shotgun (WGS) entry which is preliminary data.</text>
</comment>
<dbReference type="RefSeq" id="WP_007503339.1">
    <property type="nucleotide sequence ID" value="NZ_AFCE01000093.1"/>
</dbReference>
<proteinExistence type="inferred from homology"/>
<gene>
    <name evidence="3" type="ORF">CathTA2_0806</name>
</gene>
<dbReference type="InterPro" id="IPR011152">
    <property type="entry name" value="Pesterase_MJ0912"/>
</dbReference>
<evidence type="ECO:0000313" key="4">
    <source>
        <dbReference type="Proteomes" id="UP000010716"/>
    </source>
</evidence>
<dbReference type="GO" id="GO:0005737">
    <property type="term" value="C:cytoplasm"/>
    <property type="evidence" value="ECO:0007669"/>
    <property type="project" value="TreeGrafter"/>
</dbReference>
<dbReference type="Pfam" id="PF12850">
    <property type="entry name" value="Metallophos_2"/>
    <property type="match status" value="1"/>
</dbReference>
<dbReference type="InterPro" id="IPR024654">
    <property type="entry name" value="Calcineurin-like_PHP_lpxH"/>
</dbReference>
<protein>
    <submittedName>
        <fullName evidence="3">Metallophosphoesterase</fullName>
    </submittedName>
</protein>
<accession>F5L4U3</accession>
<evidence type="ECO:0000256" key="1">
    <source>
        <dbReference type="ARBA" id="ARBA00008950"/>
    </source>
</evidence>
<dbReference type="InterPro" id="IPR050126">
    <property type="entry name" value="Ap4A_hydrolase"/>
</dbReference>
<organism evidence="3 4">
    <name type="scientific">Caldalkalibacillus thermarum (strain TA2.A1)</name>
    <dbReference type="NCBI Taxonomy" id="986075"/>
    <lineage>
        <taxon>Bacteria</taxon>
        <taxon>Bacillati</taxon>
        <taxon>Bacillota</taxon>
        <taxon>Bacilli</taxon>
        <taxon>Bacillales</taxon>
        <taxon>Bacillaceae</taxon>
        <taxon>Caldalkalibacillus</taxon>
    </lineage>
</organism>
<dbReference type="PANTHER" id="PTHR42850">
    <property type="entry name" value="METALLOPHOSPHOESTERASE"/>
    <property type="match status" value="1"/>
</dbReference>
<dbReference type="PANTHER" id="PTHR42850:SF2">
    <property type="entry name" value="BLL5683 PROTEIN"/>
    <property type="match status" value="1"/>
</dbReference>
<dbReference type="Gene3D" id="3.60.21.10">
    <property type="match status" value="1"/>
</dbReference>
<comment type="similarity">
    <text evidence="1">Belongs to the metallophosphoesterase superfamily. YfcE family.</text>
</comment>
<sequence length="245" mass="27491">MVKIAFLSDIHGNAVALESVMADLKQQHIDQIVVLGDLCFRGPEPKRALELVQELDAKVIKGNADLWLVRGVQEGEVPDDLVELMNQEWEWCKQELTVQDLDYLAGLPEALRFSLDESLKVHAFHATPNSLFDVVWPDASPQQVAETLLKEQAQAYVYGHIHLPYVRYLQGKCVINTGSVGLPFDGLAQASYALVETDGQSCRVCIRRVPYDVERVAQLYKSKDYPLAELMIKVVQEGKSPLEVM</sequence>
<dbReference type="GO" id="GO:0016791">
    <property type="term" value="F:phosphatase activity"/>
    <property type="evidence" value="ECO:0007669"/>
    <property type="project" value="TreeGrafter"/>
</dbReference>
<evidence type="ECO:0000259" key="2">
    <source>
        <dbReference type="Pfam" id="PF12850"/>
    </source>
</evidence>
<dbReference type="AlphaFoldDB" id="F5L4U3"/>
<dbReference type="SUPFAM" id="SSF56300">
    <property type="entry name" value="Metallo-dependent phosphatases"/>
    <property type="match status" value="1"/>
</dbReference>
<name>F5L4U3_CALTT</name>
<evidence type="ECO:0000313" key="3">
    <source>
        <dbReference type="EMBL" id="EGL83631.1"/>
    </source>
</evidence>